<dbReference type="SUPFAM" id="SSF55048">
    <property type="entry name" value="Probable ACP-binding domain of malonyl-CoA ACP transacylase"/>
    <property type="match status" value="1"/>
</dbReference>
<dbReference type="Pfam" id="PF00698">
    <property type="entry name" value="Acyl_transf_1"/>
    <property type="match status" value="1"/>
</dbReference>
<keyword evidence="3" id="KW-0596">Phosphopantetheine</keyword>
<dbReference type="SMART" id="SM00822">
    <property type="entry name" value="PKS_KR"/>
    <property type="match status" value="1"/>
</dbReference>
<comment type="similarity">
    <text evidence="2">Belongs to the short-chain dehydrogenases/reductases (SDR) family.</text>
</comment>
<feature type="region of interest" description="N-terminal hotdog fold" evidence="6">
    <location>
        <begin position="1946"/>
        <end position="2066"/>
    </location>
</feature>
<dbReference type="InterPro" id="IPR057326">
    <property type="entry name" value="KR_dom"/>
</dbReference>
<dbReference type="Gene3D" id="3.40.50.720">
    <property type="entry name" value="NAD(P)-binding Rossmann-like Domain"/>
    <property type="match status" value="1"/>
</dbReference>
<dbReference type="Gene3D" id="3.20.20.70">
    <property type="entry name" value="Aldolase class I"/>
    <property type="match status" value="1"/>
</dbReference>
<evidence type="ECO:0000256" key="2">
    <source>
        <dbReference type="ARBA" id="ARBA00006484"/>
    </source>
</evidence>
<dbReference type="Gene3D" id="3.30.559.30">
    <property type="entry name" value="Nonribosomal peptide synthetase, condensation domain"/>
    <property type="match status" value="1"/>
</dbReference>
<dbReference type="InterPro" id="IPR014043">
    <property type="entry name" value="Acyl_transferase_dom"/>
</dbReference>
<evidence type="ECO:0000256" key="5">
    <source>
        <dbReference type="ARBA" id="ARBA00022679"/>
    </source>
</evidence>
<dbReference type="InterPro" id="IPR036291">
    <property type="entry name" value="NAD(P)-bd_dom_sf"/>
</dbReference>
<keyword evidence="7" id="KW-0175">Coiled coil</keyword>
<evidence type="ECO:0000256" key="3">
    <source>
        <dbReference type="ARBA" id="ARBA00022450"/>
    </source>
</evidence>
<dbReference type="STRING" id="2340.JV46_10750"/>
<dbReference type="PROSITE" id="PS00606">
    <property type="entry name" value="KS3_1"/>
    <property type="match status" value="1"/>
</dbReference>
<proteinExistence type="inferred from homology"/>
<name>A0A0B0H888_SOVGS</name>
<comment type="caution">
    <text evidence="10">The sequence shown here is derived from an EMBL/GenBank/DDBJ whole genome shotgun (WGS) entry which is preliminary data.</text>
</comment>
<dbReference type="InterPro" id="IPR001227">
    <property type="entry name" value="Ac_transferase_dom_sf"/>
</dbReference>
<dbReference type="InterPro" id="IPR008278">
    <property type="entry name" value="4-PPantetheinyl_Trfase_dom"/>
</dbReference>
<dbReference type="InterPro" id="IPR014030">
    <property type="entry name" value="Ketoacyl_synth_N"/>
</dbReference>
<dbReference type="GO" id="GO:0005886">
    <property type="term" value="C:plasma membrane"/>
    <property type="evidence" value="ECO:0007669"/>
    <property type="project" value="TreeGrafter"/>
</dbReference>
<evidence type="ECO:0000313" key="11">
    <source>
        <dbReference type="Proteomes" id="UP000030856"/>
    </source>
</evidence>
<dbReference type="RefSeq" id="WP_043117534.1">
    <property type="nucleotide sequence ID" value="NZ_JRAA01000002.1"/>
</dbReference>
<dbReference type="GO" id="GO:0000287">
    <property type="term" value="F:magnesium ion binding"/>
    <property type="evidence" value="ECO:0007669"/>
    <property type="project" value="InterPro"/>
</dbReference>
<dbReference type="UniPathway" id="UPA00094"/>
<keyword evidence="4" id="KW-0597">Phosphoprotein</keyword>
<dbReference type="InterPro" id="IPR036736">
    <property type="entry name" value="ACP-like_sf"/>
</dbReference>
<dbReference type="GO" id="GO:0004315">
    <property type="term" value="F:3-oxoacyl-[acyl-carrier-protein] synthase activity"/>
    <property type="evidence" value="ECO:0007669"/>
    <property type="project" value="InterPro"/>
</dbReference>
<dbReference type="Gene3D" id="3.40.366.10">
    <property type="entry name" value="Malonyl-Coenzyme A Acyl Carrier Protein, domain 2"/>
    <property type="match status" value="1"/>
</dbReference>
<dbReference type="Proteomes" id="UP000030856">
    <property type="component" value="Unassembled WGS sequence"/>
</dbReference>
<evidence type="ECO:0000259" key="9">
    <source>
        <dbReference type="PROSITE" id="PS52019"/>
    </source>
</evidence>
<dbReference type="SUPFAM" id="SSF47336">
    <property type="entry name" value="ACP-like"/>
    <property type="match status" value="1"/>
</dbReference>
<dbReference type="InterPro" id="IPR001242">
    <property type="entry name" value="Condensation_dom"/>
</dbReference>
<dbReference type="InterPro" id="IPR018201">
    <property type="entry name" value="Ketoacyl_synth_AS"/>
</dbReference>
<dbReference type="SUPFAM" id="SSF51735">
    <property type="entry name" value="NAD(P)-binding Rossmann-fold domains"/>
    <property type="match status" value="1"/>
</dbReference>
<dbReference type="Pfam" id="PF08659">
    <property type="entry name" value="KR"/>
    <property type="match status" value="1"/>
</dbReference>
<dbReference type="InterPro" id="IPR014031">
    <property type="entry name" value="Ketoacyl_synth_C"/>
</dbReference>
<dbReference type="Pfam" id="PF01648">
    <property type="entry name" value="ACPS"/>
    <property type="match status" value="1"/>
</dbReference>
<evidence type="ECO:0000256" key="4">
    <source>
        <dbReference type="ARBA" id="ARBA00022553"/>
    </source>
</evidence>
<keyword evidence="5" id="KW-0808">Transferase</keyword>
<dbReference type="InterPro" id="IPR013968">
    <property type="entry name" value="PKS_KR"/>
</dbReference>
<keyword evidence="11" id="KW-1185">Reference proteome</keyword>
<dbReference type="GO" id="GO:0006633">
    <property type="term" value="P:fatty acid biosynthetic process"/>
    <property type="evidence" value="ECO:0007669"/>
    <property type="project" value="UniProtKB-UniPathway"/>
</dbReference>
<dbReference type="GO" id="GO:0071770">
    <property type="term" value="P:DIM/DIP cell wall layer assembly"/>
    <property type="evidence" value="ECO:0007669"/>
    <property type="project" value="TreeGrafter"/>
</dbReference>
<evidence type="ECO:0000256" key="1">
    <source>
        <dbReference type="ARBA" id="ARBA00005194"/>
    </source>
</evidence>
<reference evidence="10 11" key="1">
    <citation type="journal article" date="2014" name="BMC Genomics">
        <title>The genome of the intracellular bacterium of the coastal bivalve, Solemya velum: a blueprint for thriving in and out of symbiosis.</title>
        <authorList>
            <person name="Dmytrenko O."/>
            <person name="Russell S.L."/>
            <person name="Loo W.T."/>
            <person name="Fontanez K.M."/>
            <person name="Liao L."/>
            <person name="Roeselers G."/>
            <person name="Sharma R."/>
            <person name="Stewart F.J."/>
            <person name="Newton I.L."/>
            <person name="Woyke T."/>
            <person name="Wu D."/>
            <person name="Lang J.M."/>
            <person name="Eisen J.A."/>
            <person name="Cavanaugh C.M."/>
        </authorList>
    </citation>
    <scope>NUCLEOTIDE SEQUENCE [LARGE SCALE GENOMIC DNA]</scope>
    <source>
        <strain evidence="10 11">WH</strain>
    </source>
</reference>
<dbReference type="PROSITE" id="PS52019">
    <property type="entry name" value="PKS_MFAS_DH"/>
    <property type="match status" value="1"/>
</dbReference>
<feature type="domain" description="Ketosynthase family 3 (KS3)" evidence="8">
    <location>
        <begin position="608"/>
        <end position="1068"/>
    </location>
</feature>
<evidence type="ECO:0000256" key="7">
    <source>
        <dbReference type="SAM" id="Coils"/>
    </source>
</evidence>
<dbReference type="InterPro" id="IPR016039">
    <property type="entry name" value="Thiolase-like"/>
</dbReference>
<dbReference type="SUPFAM" id="SSF52151">
    <property type="entry name" value="FabD/lysophospholipase-like"/>
    <property type="match status" value="1"/>
</dbReference>
<dbReference type="GO" id="GO:0004312">
    <property type="term" value="F:fatty acid synthase activity"/>
    <property type="evidence" value="ECO:0007669"/>
    <property type="project" value="TreeGrafter"/>
</dbReference>
<dbReference type="SUPFAM" id="SSF56214">
    <property type="entry name" value="4'-phosphopantetheinyl transferase"/>
    <property type="match status" value="1"/>
</dbReference>
<dbReference type="OrthoDB" id="9757559at2"/>
<evidence type="ECO:0000313" key="10">
    <source>
        <dbReference type="EMBL" id="KHF25315.1"/>
    </source>
</evidence>
<dbReference type="SUPFAM" id="SSF51412">
    <property type="entry name" value="Inosine monophosphate dehydrogenase (IMPDH)"/>
    <property type="match status" value="1"/>
</dbReference>
<dbReference type="InterPro" id="IPR042104">
    <property type="entry name" value="PKS_dehydratase_sf"/>
</dbReference>
<feature type="region of interest" description="C-terminal hotdog fold" evidence="6">
    <location>
        <begin position="2085"/>
        <end position="2234"/>
    </location>
</feature>
<dbReference type="Pfam" id="PF02801">
    <property type="entry name" value="Ketoacyl-synt_C"/>
    <property type="match status" value="1"/>
</dbReference>
<dbReference type="GO" id="GO:0008897">
    <property type="term" value="F:holo-[acyl-carrier-protein] synthase activity"/>
    <property type="evidence" value="ECO:0007669"/>
    <property type="project" value="InterPro"/>
</dbReference>
<dbReference type="SMART" id="SM00827">
    <property type="entry name" value="PKS_AT"/>
    <property type="match status" value="1"/>
</dbReference>
<comment type="caution">
    <text evidence="6">Lacks conserved residue(s) required for the propagation of feature annotation.</text>
</comment>
<feature type="coiled-coil region" evidence="7">
    <location>
        <begin position="744"/>
        <end position="778"/>
    </location>
</feature>
<feature type="domain" description="PKS/mFAS DH" evidence="9">
    <location>
        <begin position="1946"/>
        <end position="2234"/>
    </location>
</feature>
<dbReference type="Gene3D" id="3.30.559.10">
    <property type="entry name" value="Chloramphenicol acetyltransferase-like domain"/>
    <property type="match status" value="1"/>
</dbReference>
<dbReference type="Gene3D" id="1.10.1200.10">
    <property type="entry name" value="ACP-like"/>
    <property type="match status" value="1"/>
</dbReference>
<dbReference type="InterPro" id="IPR016036">
    <property type="entry name" value="Malonyl_transacylase_ACP-bd"/>
</dbReference>
<dbReference type="InterPro" id="IPR023213">
    <property type="entry name" value="CAT-like_dom_sf"/>
</dbReference>
<dbReference type="PANTHER" id="PTHR43775:SF37">
    <property type="entry name" value="SI:DKEY-61P9.11"/>
    <property type="match status" value="1"/>
</dbReference>
<dbReference type="PANTHER" id="PTHR43775">
    <property type="entry name" value="FATTY ACID SYNTHASE"/>
    <property type="match status" value="1"/>
</dbReference>
<evidence type="ECO:0000259" key="8">
    <source>
        <dbReference type="PROSITE" id="PS52004"/>
    </source>
</evidence>
<dbReference type="SUPFAM" id="SSF53901">
    <property type="entry name" value="Thiolase-like"/>
    <property type="match status" value="1"/>
</dbReference>
<dbReference type="InterPro" id="IPR037143">
    <property type="entry name" value="4-PPantetheinyl_Trfase_dom_sf"/>
</dbReference>
<protein>
    <submittedName>
        <fullName evidence="10">Aeta-ketoacyl synthase</fullName>
    </submittedName>
</protein>
<dbReference type="InterPro" id="IPR013785">
    <property type="entry name" value="Aldolase_TIM"/>
</dbReference>
<dbReference type="InterPro" id="IPR020841">
    <property type="entry name" value="PKS_Beta-ketoAc_synthase_dom"/>
</dbReference>
<dbReference type="InterPro" id="IPR050091">
    <property type="entry name" value="PKS_NRPS_Biosynth_Enz"/>
</dbReference>
<dbReference type="Gene3D" id="3.90.470.20">
    <property type="entry name" value="4'-phosphopantetheinyl transferase domain"/>
    <property type="match status" value="2"/>
</dbReference>
<dbReference type="EMBL" id="JRAA01000002">
    <property type="protein sequence ID" value="KHF25315.1"/>
    <property type="molecule type" value="Genomic_DNA"/>
</dbReference>
<dbReference type="PROSITE" id="PS52004">
    <property type="entry name" value="KS3_2"/>
    <property type="match status" value="1"/>
</dbReference>
<evidence type="ECO:0000256" key="6">
    <source>
        <dbReference type="PROSITE-ProRule" id="PRU01363"/>
    </source>
</evidence>
<dbReference type="CDD" id="cd00833">
    <property type="entry name" value="PKS"/>
    <property type="match status" value="1"/>
</dbReference>
<accession>A0A0B0H888</accession>
<dbReference type="Pfam" id="PF00668">
    <property type="entry name" value="Condensation"/>
    <property type="match status" value="1"/>
</dbReference>
<dbReference type="GO" id="GO:0005737">
    <property type="term" value="C:cytoplasm"/>
    <property type="evidence" value="ECO:0007669"/>
    <property type="project" value="TreeGrafter"/>
</dbReference>
<organism evidence="10 11">
    <name type="scientific">Solemya velum gill symbiont</name>
    <dbReference type="NCBI Taxonomy" id="2340"/>
    <lineage>
        <taxon>Bacteria</taxon>
        <taxon>Pseudomonadati</taxon>
        <taxon>Pseudomonadota</taxon>
        <taxon>Gammaproteobacteria</taxon>
        <taxon>sulfur-oxidizing symbionts</taxon>
    </lineage>
</organism>
<dbReference type="SMART" id="SM00825">
    <property type="entry name" value="PKS_KS"/>
    <property type="match status" value="1"/>
</dbReference>
<dbReference type="Pfam" id="PF00109">
    <property type="entry name" value="ketoacyl-synt"/>
    <property type="match status" value="1"/>
</dbReference>
<dbReference type="Gene3D" id="3.40.47.10">
    <property type="match status" value="1"/>
</dbReference>
<comment type="pathway">
    <text evidence="1">Lipid metabolism; fatty acid biosynthesis.</text>
</comment>
<dbReference type="InterPro" id="IPR016035">
    <property type="entry name" value="Acyl_Trfase/lysoPLipase"/>
</dbReference>
<dbReference type="eggNOG" id="COG3321">
    <property type="taxonomic scope" value="Bacteria"/>
</dbReference>
<gene>
    <name evidence="10" type="ORF">JV46_10750</name>
</gene>
<sequence>MNLNKFPPVLLDDAYLYCNLAETEQLDAGLISNLFSTEDVSTLPIFSAKERPVFRLFDLSILEILRTKGLDKHPVILSHLLDLEEGDIPEWHGGIAIEVANKSGIIKANHFKCDLLIGRSFEVPGPSRECSALVLFNLLSEHASHPFYLHGRTGYELFQSYLASGVSGVVLSSDQFHEEPGGEVFRFPLAGGASLRLLVKGGAPEAIDIRSRCLQDSQAFLRTSHSDGLWSNAKEPLQSSKLLPHLKQYLQLARLSPRDFASNTCFAPGNPAAKSFHCELPIIQGAMANISISPPFAEEVFRAGALPCMALAGLGPQQEEQLLSDTTQLGIPYGAGIVSVSESDEALEQIVNTLEKHRPELVVLAAPQLDHVQRLLKTALNLAVHAPNAAMLRVLFDMGVRTFIIEGEEAGGHVSRLGSLSAWQEVLSEIRDQRIEKQVHLILAGGIASHFATELISKLLNFYELDEGLKVSLQMGSAYMATSEALELTPLPESYQQLLFELDETVVTGETLHRNVRQLATTGTYNLLEKEWTIFTTNIDLNEKKAAYEQIYQGAHRRAITSSTPDDSASYMAGAATALLKKRCSIAQLHAAVMPAPDQTDTTPTSPDEPIAIVGIGVHLPGAESVEEHFYNLLQKRCFIRDIQDTSRFKRKEFLTDDPADRSRSYSGLAGLLPPLDNDLSKFRIPPTVAKEMAQSQLLALVCANNALQDSGFFERRFSTRRFAVVVGTNGDMSERYSQKMIQWQRIRDELSELIEDDQELEERLQQVVDRYEQKHQQDWVYNEDKVTGTLASLVAARIANVFDLGGLTTTMDSACASGLAAISNAVSLLTEKRCDVALAGATGLELTPDAMVSFSSLSTLSAQGSFPLDARADGFVIGEGAGMFLLKRQSDALRHGDTIYGLIESWGTSSDGAGKGITAPNYAGQREAVEDAYTRCTITPDDIDYLECHATGTLVGDTEERLTVHHCFGKSRATAGKPPIPIGGSKAVTGHLLSGAGVVSLLSGLFAINLRRIPPQVNFELAPDDVDLESLGLRDSKRPDPISSQRVYAGVSSFGFGGVNYHMVLSSPQNNAREAVLDARIADFPEFGELKNQTLFLFPGQGSQHPGMLHPLRDDQQVQKQLDLAMAIFSEYSDVALDELLLTNPDADDEALQPYAKMLQSTSVSQPAIFLTSAVMLEKLRETGITPAMAAGHSLGEHSALYAAGMLDFETAFRIVCIRGQLMSAPSNGEPGSMLALACSQKQASQLLSEVDGYATCANLNAYEQTVISGELETIDALADLADTHGIRAFKLKVERGFHSRLVADCEAPMLEVLDQCDWRYGEIPVPANRSRQMYPFHPESAGEELNATDKVSAVELLGGLIPSQVDFISQVNAAYEAGIRRFVEVGPKNILCGLVDQILQGKPFQTEPLVKAAEPANFRIDGLHERLEEPLDIKRQPLPVQVRKSRVEQAPVNSSEAQLSIIEQIRLAVSEVSGYSLDQIADDAEFERDLGIDTLKIFEILSRLRGTVLPQKLENFRNLTSVAKINAVAQKDNQSEDQPAGENSGKSLSLYSHTLRITGELPTLPAENLSLPDCLVEALPQEMQTLRKELLPRLHHWLCEQSSSSSDKQPEALNLVTYAPLSSYYDGAFLALSAFIRSAQKDIPDIRLSYTHFDSPEPETAKIQAALAEPKIGARITADMEVIESRLHQLDGLYASVDQLCEQLAENDLVLVSGGARGITAEITKSLAQRTRARFLILGRQQKSEEWITQLGAQRAQYLSADIADPEAVSSLQLEKHAITLMIHGAGIEISKNLCSKSDEEFARVLEVKVGGLENLLANIDQQHLRGVVQFSSVVSYVGNNGQADYAAANGVLNGSLPSGLPVLSIAWDAWADVGMASRGMVKEIFDAQGVQMIQPDDGIEAFECLLSGFLNSPPTGTTCVAAFGERPSDMSGVSLFEPPQTALSLCDYRFSMPDKKINLSLDIDLEHHRVLIDHSFGGKVVTPAAVMLRQLIATALRESTNNDLSFIFSDVEFLLPLILQKGKPKELLLHRHNQHFSLTETSGNEQHPFMQCNLRWSDSDIESAKSFSTLNQLPEEFKKRQIIPFTPRELPVLTDLGLRHFGPAFEIISRLWPNGSMTCTEIDMHKAERESGTLLTDTGRVAYFIEAALFSCTRWYLMNIFDNKDRIPTSIKNCAINLQACADALESNAYTRQYHRNGEEYFDVLVVNENNQAMVAMTGLQNSRSKSTGLRIYRPLPLNQPLYMGKVQILILDLSEASEWADRNNIMTKEETGEILKQSNAKRRREKSGGKLAVKLLAHHHFDPDLPPDQKQLTTIEVLSDGTPVSVTVDGSPTPTSNCFSISHTDNWVCAAQGEKAVGIDIERIRELSEKTVSDICGPDLLEKLEEFHRREWTSADNREDIESILPIMLFTQKEAVLKAAGVGLAEGLDKVHIQEIGFNREIEATFKGHSYSVISAFNREFVVSVAVAEDMESGNVQISDSQADQPASLLQESLCKEEKQQENGFSYALTHRIHFRGFLDKSCLQRAVSRLDQEQEILRTVFDENCTAILISEGDPLFSEIDCSVLEQDEADQHIEELYRQFASYSYTSADPRFYRLQLIQLPEGEHLLFIHFHHLIMDCVSSFDYSSILLDKYSTMVRKEPATTSGLPAQYHTFAERQRSQLTPKRQHKAHDYWTSRLAGLPAAPPANSACEQPGIAHSKLVIEVSQLNALEGYCRSSGITLFIGLLTALQATLMEWLQRRDMIVNVPFSLRDPKQEAGILGPFVNLLPIRAQVKADSSWSSISDALRTNLFEAIEYSEIPLSLAMDESDSMMAGIVCQLIYKPRESLQIPGLEVQRSVIDGHNAALGLVFSFFFG</sequence>
<dbReference type="InterPro" id="IPR049900">
    <property type="entry name" value="PKS_mFAS_DH"/>
</dbReference>
<dbReference type="Gene3D" id="3.10.129.110">
    <property type="entry name" value="Polyketide synthase dehydratase"/>
    <property type="match status" value="1"/>
</dbReference>
<dbReference type="SUPFAM" id="SSF52777">
    <property type="entry name" value="CoA-dependent acyltransferases"/>
    <property type="match status" value="2"/>
</dbReference>